<comment type="subunit">
    <text evidence="2 5">Part of the 50S ribosomal subunit.</text>
</comment>
<keyword evidence="3 5" id="KW-0689">Ribosomal protein</keyword>
<accession>A0A832RV49</accession>
<dbReference type="InterPro" id="IPR035970">
    <property type="entry name" value="60S_ribosomal_eL19_sf"/>
</dbReference>
<protein>
    <recommendedName>
        <fullName evidence="5">Large ribosomal subunit protein eL19</fullName>
    </recommendedName>
</protein>
<dbReference type="InterPro" id="IPR057260">
    <property type="entry name" value="Ribosomal_L19e_C"/>
</dbReference>
<dbReference type="InterPro" id="IPR039547">
    <property type="entry name" value="Ribosomal_eL19"/>
</dbReference>
<feature type="domain" description="Large ribosomal subunit protein eL19" evidence="8">
    <location>
        <begin position="3"/>
        <end position="146"/>
    </location>
</feature>
<dbReference type="Proteomes" id="UP000600363">
    <property type="component" value="Unassembled WGS sequence"/>
</dbReference>
<dbReference type="PROSITE" id="PS00526">
    <property type="entry name" value="RIBOSOMAL_L19E"/>
    <property type="match status" value="1"/>
</dbReference>
<evidence type="ECO:0000256" key="2">
    <source>
        <dbReference type="ARBA" id="ARBA00011838"/>
    </source>
</evidence>
<dbReference type="FunFam" id="1.10.1650.10:FF:000001">
    <property type="entry name" value="Ribosomal protein L19"/>
    <property type="match status" value="1"/>
</dbReference>
<dbReference type="Gene3D" id="1.10.1650.10">
    <property type="match status" value="1"/>
</dbReference>
<dbReference type="InterPro" id="IPR057259">
    <property type="entry name" value="Ribosomal_L19e"/>
</dbReference>
<dbReference type="CDD" id="cd00481">
    <property type="entry name" value="Ribosomal_L19e"/>
    <property type="match status" value="1"/>
</dbReference>
<evidence type="ECO:0000256" key="1">
    <source>
        <dbReference type="ARBA" id="ARBA00011082"/>
    </source>
</evidence>
<dbReference type="InterPro" id="IPR015972">
    <property type="entry name" value="Ribosomal_eL19_dom1"/>
</dbReference>
<dbReference type="InterPro" id="IPR015973">
    <property type="entry name" value="Ribosomal_eL19_dom2"/>
</dbReference>
<dbReference type="Gene3D" id="1.10.1200.60">
    <property type="match status" value="1"/>
</dbReference>
<evidence type="ECO:0000256" key="5">
    <source>
        <dbReference type="HAMAP-Rule" id="MF_01475"/>
    </source>
</evidence>
<dbReference type="RefSeq" id="WP_042685417.1">
    <property type="nucleotide sequence ID" value="NZ_DUIH01000009.1"/>
</dbReference>
<evidence type="ECO:0000256" key="6">
    <source>
        <dbReference type="RuleBase" id="RU000574"/>
    </source>
</evidence>
<comment type="similarity">
    <text evidence="1 5 6">Belongs to the eukaryotic ribosomal protein eL19 family.</text>
</comment>
<keyword evidence="4 5" id="KW-0687">Ribonucleoprotein</keyword>
<dbReference type="SMART" id="SM01416">
    <property type="entry name" value="Ribosomal_L19e"/>
    <property type="match status" value="1"/>
</dbReference>
<dbReference type="NCBIfam" id="NF006343">
    <property type="entry name" value="PRK08570.1"/>
    <property type="match status" value="1"/>
</dbReference>
<dbReference type="GO" id="GO:0006412">
    <property type="term" value="P:translation"/>
    <property type="evidence" value="ECO:0007669"/>
    <property type="project" value="UniProtKB-UniRule"/>
</dbReference>
<evidence type="ECO:0000313" key="9">
    <source>
        <dbReference type="EMBL" id="HIH69375.1"/>
    </source>
</evidence>
<keyword evidence="5" id="KW-0694">RNA-binding</keyword>
<dbReference type="GO" id="GO:0070180">
    <property type="term" value="F:large ribosomal subunit rRNA binding"/>
    <property type="evidence" value="ECO:0007669"/>
    <property type="project" value="UniProtKB-UniRule"/>
</dbReference>
<dbReference type="Pfam" id="PF25476">
    <property type="entry name" value="Ribosomal_L19e_C"/>
    <property type="match status" value="1"/>
</dbReference>
<dbReference type="GO" id="GO:0003735">
    <property type="term" value="F:structural constituent of ribosome"/>
    <property type="evidence" value="ECO:0007669"/>
    <property type="project" value="InterPro"/>
</dbReference>
<dbReference type="EMBL" id="DUIH01000009">
    <property type="protein sequence ID" value="HIH69375.1"/>
    <property type="molecule type" value="Genomic_DNA"/>
</dbReference>
<evidence type="ECO:0000313" key="10">
    <source>
        <dbReference type="Proteomes" id="UP000600363"/>
    </source>
</evidence>
<dbReference type="GO" id="GO:0022625">
    <property type="term" value="C:cytosolic large ribosomal subunit"/>
    <property type="evidence" value="ECO:0007669"/>
    <property type="project" value="InterPro"/>
</dbReference>
<sequence length="151" mass="17347">MTDLRVQKRMAASLLGVGEGRVWIDPEEAEEVSKAITRQDVRELIEKGIIKRKPVQGISRVRARALAAKRAYGHRKGPGSRKGAKGARAPRKEQWIKRIRAQRRLLSELRDSGKLTRSEYRMLYRKSKGGEFRSTAHLRTYIETHIAERSE</sequence>
<dbReference type="InterPro" id="IPR023638">
    <property type="entry name" value="Ribosomal_eL19_CS"/>
</dbReference>
<dbReference type="Gene3D" id="1.20.5.560">
    <property type="entry name" value="Single Heli x bin"/>
    <property type="match status" value="1"/>
</dbReference>
<evidence type="ECO:0000256" key="3">
    <source>
        <dbReference type="ARBA" id="ARBA00022980"/>
    </source>
</evidence>
<gene>
    <name evidence="5" type="primary">rpl19e</name>
    <name evidence="9" type="ORF">HA299_01955</name>
</gene>
<dbReference type="InterPro" id="IPR015974">
    <property type="entry name" value="Ribosomal_eL19_dom3"/>
</dbReference>
<dbReference type="InterPro" id="IPR000196">
    <property type="entry name" value="Ribosomal_eL19_dom"/>
</dbReference>
<evidence type="ECO:0000259" key="8">
    <source>
        <dbReference type="SMART" id="SM01416"/>
    </source>
</evidence>
<comment type="caution">
    <text evidence="9">The sequence shown here is derived from an EMBL/GenBank/DDBJ whole genome shotgun (WGS) entry which is preliminary data.</text>
</comment>
<dbReference type="PANTHER" id="PTHR10722">
    <property type="entry name" value="60S RIBOSOMAL PROTEIN L19"/>
    <property type="match status" value="1"/>
</dbReference>
<dbReference type="HAMAP" id="MF_01475">
    <property type="entry name" value="Ribosomal_eL19"/>
    <property type="match status" value="1"/>
</dbReference>
<evidence type="ECO:0000256" key="4">
    <source>
        <dbReference type="ARBA" id="ARBA00023274"/>
    </source>
</evidence>
<name>A0A832RV49_9EURY</name>
<feature type="region of interest" description="Disordered" evidence="7">
    <location>
        <begin position="69"/>
        <end position="92"/>
    </location>
</feature>
<feature type="compositionally biased region" description="Basic residues" evidence="7">
    <location>
        <begin position="71"/>
        <end position="89"/>
    </location>
</feature>
<evidence type="ECO:0000256" key="7">
    <source>
        <dbReference type="SAM" id="MobiDB-lite"/>
    </source>
</evidence>
<reference evidence="9" key="1">
    <citation type="journal article" date="2020" name="bioRxiv">
        <title>A rank-normalized archaeal taxonomy based on genome phylogeny resolves widespread incomplete and uneven classifications.</title>
        <authorList>
            <person name="Rinke C."/>
            <person name="Chuvochina M."/>
            <person name="Mussig A.J."/>
            <person name="Chaumeil P.-A."/>
            <person name="Waite D.W."/>
            <person name="Whitman W.B."/>
            <person name="Parks D.H."/>
            <person name="Hugenholtz P."/>
        </authorList>
    </citation>
    <scope>NUCLEOTIDE SEQUENCE</scope>
    <source>
        <strain evidence="9">UBA12518</strain>
    </source>
</reference>
<proteinExistence type="inferred from homology"/>
<comment type="function">
    <text evidence="5">Binds to the 23S rRNA.</text>
</comment>
<dbReference type="AlphaFoldDB" id="A0A832RV49"/>
<organism evidence="9 10">
    <name type="scientific">Methermicoccus shengliensis</name>
    <dbReference type="NCBI Taxonomy" id="660064"/>
    <lineage>
        <taxon>Archaea</taxon>
        <taxon>Methanobacteriati</taxon>
        <taxon>Methanobacteriota</taxon>
        <taxon>Stenosarchaea group</taxon>
        <taxon>Methanomicrobia</taxon>
        <taxon>Methanosarcinales</taxon>
        <taxon>Methermicoccaceae</taxon>
        <taxon>Methermicoccus</taxon>
    </lineage>
</organism>
<dbReference type="SUPFAM" id="SSF48140">
    <property type="entry name" value="Ribosomal protein L19 (L19e)"/>
    <property type="match status" value="1"/>
</dbReference>
<keyword evidence="5" id="KW-0699">rRNA-binding</keyword>
<dbReference type="Pfam" id="PF01280">
    <property type="entry name" value="Ribosomal_L19e"/>
    <property type="match status" value="1"/>
</dbReference>